<evidence type="ECO:0000313" key="2">
    <source>
        <dbReference type="Proteomes" id="UP000831701"/>
    </source>
</evidence>
<comment type="caution">
    <text evidence="1">The sequence shown here is derived from an EMBL/GenBank/DDBJ whole genome shotgun (WGS) entry which is preliminary data.</text>
</comment>
<accession>A0ACB8VLQ4</accession>
<keyword evidence="2" id="KW-1185">Reference proteome</keyword>
<dbReference type="Proteomes" id="UP000831701">
    <property type="component" value="Chromosome 20"/>
</dbReference>
<evidence type="ECO:0000313" key="1">
    <source>
        <dbReference type="EMBL" id="KAI3356461.1"/>
    </source>
</evidence>
<proteinExistence type="predicted"/>
<dbReference type="EMBL" id="CM041550">
    <property type="protein sequence ID" value="KAI3356461.1"/>
    <property type="molecule type" value="Genomic_DNA"/>
</dbReference>
<reference evidence="1" key="1">
    <citation type="submission" date="2022-04" db="EMBL/GenBank/DDBJ databases">
        <title>Jade perch genome.</title>
        <authorList>
            <person name="Chao B."/>
        </authorList>
    </citation>
    <scope>NUCLEOTIDE SEQUENCE</scope>
    <source>
        <strain evidence="1">CB-2022</strain>
    </source>
</reference>
<organism evidence="1 2">
    <name type="scientific">Scortum barcoo</name>
    <name type="common">barcoo grunter</name>
    <dbReference type="NCBI Taxonomy" id="214431"/>
    <lineage>
        <taxon>Eukaryota</taxon>
        <taxon>Metazoa</taxon>
        <taxon>Chordata</taxon>
        <taxon>Craniata</taxon>
        <taxon>Vertebrata</taxon>
        <taxon>Euteleostomi</taxon>
        <taxon>Actinopterygii</taxon>
        <taxon>Neopterygii</taxon>
        <taxon>Teleostei</taxon>
        <taxon>Neoteleostei</taxon>
        <taxon>Acanthomorphata</taxon>
        <taxon>Eupercaria</taxon>
        <taxon>Centrarchiformes</taxon>
        <taxon>Terapontoidei</taxon>
        <taxon>Terapontidae</taxon>
        <taxon>Scortum</taxon>
    </lineage>
</organism>
<sequence length="284" mass="31876">MDSRLAHDCIPDYTGSCSGLFELRSRASPRTGATQPPLSSLHTVTTAKENKWKLEMERDQFVHVGTIHKVIHNHCSCNQIKIKSILPDAIGIPLGNIGGTVGNFPDLPFSTCPPDALGRSHKAVSPDSNVHLLTHLPLTDLLVLLHLPRTHIPRRITDEVKMTDKNLTQITALMQTTFALRRKEVISDELPVGEILERWPALAMESQICTTEFHRITNINLKNHCYAELDRHAPCLQSLFRKKAARTGKTAEDLDQFFSAYDLQVSWLHFLVLDCNSGLCLFEL</sequence>
<gene>
    <name evidence="1" type="ORF">L3Q82_017675</name>
</gene>
<name>A0ACB8VLQ4_9TELE</name>
<protein>
    <submittedName>
        <fullName evidence="1">Uncharacterized protein</fullName>
    </submittedName>
</protein>